<evidence type="ECO:0000313" key="5">
    <source>
        <dbReference type="Proteomes" id="UP001157134"/>
    </source>
</evidence>
<evidence type="ECO:0000313" key="4">
    <source>
        <dbReference type="EMBL" id="GLX87351.1"/>
    </source>
</evidence>
<accession>A0ABQ6HK95</accession>
<feature type="chain" id="PRO_5046850741" evidence="2">
    <location>
        <begin position="24"/>
        <end position="190"/>
    </location>
</feature>
<dbReference type="InterPro" id="IPR051686">
    <property type="entry name" value="Lipoprotein_DolP"/>
</dbReference>
<protein>
    <submittedName>
        <fullName evidence="4">BON domain-containing protein</fullName>
    </submittedName>
</protein>
<dbReference type="Pfam" id="PF04972">
    <property type="entry name" value="BON"/>
    <property type="match status" value="2"/>
</dbReference>
<dbReference type="EMBL" id="BSSV01000011">
    <property type="protein sequence ID" value="GLX87351.1"/>
    <property type="molecule type" value="Genomic_DNA"/>
</dbReference>
<feature type="domain" description="BON" evidence="3">
    <location>
        <begin position="124"/>
        <end position="190"/>
    </location>
</feature>
<dbReference type="PROSITE" id="PS51257">
    <property type="entry name" value="PROKAR_LIPOPROTEIN"/>
    <property type="match status" value="1"/>
</dbReference>
<dbReference type="Gene3D" id="3.30.1340.30">
    <property type="match status" value="1"/>
</dbReference>
<gene>
    <name evidence="4" type="ORF">tloyanaT_36040</name>
</gene>
<reference evidence="4 5" key="1">
    <citation type="submission" date="2023-03" db="EMBL/GenBank/DDBJ databases">
        <title>Thalassotalea loyana LMG 22536T draft genome sequence.</title>
        <authorList>
            <person name="Sawabe T."/>
        </authorList>
    </citation>
    <scope>NUCLEOTIDE SEQUENCE [LARGE SCALE GENOMIC DNA]</scope>
    <source>
        <strain evidence="4 5">LMG 22536</strain>
    </source>
</reference>
<name>A0ABQ6HK95_9GAMM</name>
<organism evidence="4 5">
    <name type="scientific">Thalassotalea loyana</name>
    <dbReference type="NCBI Taxonomy" id="280483"/>
    <lineage>
        <taxon>Bacteria</taxon>
        <taxon>Pseudomonadati</taxon>
        <taxon>Pseudomonadota</taxon>
        <taxon>Gammaproteobacteria</taxon>
        <taxon>Alteromonadales</taxon>
        <taxon>Colwelliaceae</taxon>
        <taxon>Thalassotalea</taxon>
    </lineage>
</organism>
<dbReference type="PANTHER" id="PTHR34606">
    <property type="entry name" value="BON DOMAIN-CONTAINING PROTEIN"/>
    <property type="match status" value="1"/>
</dbReference>
<dbReference type="RefSeq" id="WP_284301349.1">
    <property type="nucleotide sequence ID" value="NZ_BSSV01000011.1"/>
</dbReference>
<dbReference type="NCBIfam" id="NF008247">
    <property type="entry name" value="PRK11023.1"/>
    <property type="match status" value="1"/>
</dbReference>
<dbReference type="InterPro" id="IPR014004">
    <property type="entry name" value="Transpt-assoc_nodulatn_dom_bac"/>
</dbReference>
<keyword evidence="5" id="KW-1185">Reference proteome</keyword>
<evidence type="ECO:0000259" key="3">
    <source>
        <dbReference type="PROSITE" id="PS50914"/>
    </source>
</evidence>
<feature type="domain" description="BON" evidence="3">
    <location>
        <begin position="46"/>
        <end position="115"/>
    </location>
</feature>
<dbReference type="Proteomes" id="UP001157134">
    <property type="component" value="Unassembled WGS sequence"/>
</dbReference>
<sequence length="190" mass="20354">MKNSSKLLIIAATLTMLQGCVTAAVVGVVGGAVVANDNRSVGQQIDDQNIEIKAMAEIAKQDALTEGSRIKVVSLNGRILVVGQAKNEYVRDLAIKTVNNIEGVSQVYNQLRIGNETSVTTQSNDVWLTSKVKTALFADENIDATNIKVVTENGEVFLMGLVAQTQANAAVDVARNISGVNRVFKAFEYL</sequence>
<feature type="signal peptide" evidence="2">
    <location>
        <begin position="1"/>
        <end position="23"/>
    </location>
</feature>
<evidence type="ECO:0000256" key="1">
    <source>
        <dbReference type="ARBA" id="ARBA00022729"/>
    </source>
</evidence>
<keyword evidence="1 2" id="KW-0732">Signal</keyword>
<dbReference type="PANTHER" id="PTHR34606:SF4">
    <property type="entry name" value="OUTER MEMBRANE LIPOPROTEIN DOLP"/>
    <property type="match status" value="1"/>
</dbReference>
<proteinExistence type="predicted"/>
<dbReference type="PROSITE" id="PS50914">
    <property type="entry name" value="BON"/>
    <property type="match status" value="2"/>
</dbReference>
<dbReference type="InterPro" id="IPR007055">
    <property type="entry name" value="BON_dom"/>
</dbReference>
<comment type="caution">
    <text evidence="4">The sequence shown here is derived from an EMBL/GenBank/DDBJ whole genome shotgun (WGS) entry which is preliminary data.</text>
</comment>
<evidence type="ECO:0000256" key="2">
    <source>
        <dbReference type="SAM" id="SignalP"/>
    </source>
</evidence>
<dbReference type="SMART" id="SM00749">
    <property type="entry name" value="BON"/>
    <property type="match status" value="2"/>
</dbReference>